<name>A0A0M3I0K9_ASCLU</name>
<accession>A0A0M3I0K9</accession>
<keyword evidence="2" id="KW-1185">Reference proteome</keyword>
<dbReference type="Proteomes" id="UP000036681">
    <property type="component" value="Unplaced"/>
</dbReference>
<organism evidence="2 3">
    <name type="scientific">Ascaris lumbricoides</name>
    <name type="common">Giant roundworm</name>
    <dbReference type="NCBI Taxonomy" id="6252"/>
    <lineage>
        <taxon>Eukaryota</taxon>
        <taxon>Metazoa</taxon>
        <taxon>Ecdysozoa</taxon>
        <taxon>Nematoda</taxon>
        <taxon>Chromadorea</taxon>
        <taxon>Rhabditida</taxon>
        <taxon>Spirurina</taxon>
        <taxon>Ascaridomorpha</taxon>
        <taxon>Ascaridoidea</taxon>
        <taxon>Ascarididae</taxon>
        <taxon>Ascaris</taxon>
    </lineage>
</organism>
<evidence type="ECO:0000256" key="1">
    <source>
        <dbReference type="SAM" id="MobiDB-lite"/>
    </source>
</evidence>
<proteinExistence type="predicted"/>
<feature type="region of interest" description="Disordered" evidence="1">
    <location>
        <begin position="17"/>
        <end position="36"/>
    </location>
</feature>
<protein>
    <submittedName>
        <fullName evidence="3">Uncharacterized protein</fullName>
    </submittedName>
</protein>
<evidence type="ECO:0000313" key="2">
    <source>
        <dbReference type="Proteomes" id="UP000036681"/>
    </source>
</evidence>
<sequence length="174" mass="19314">MGGHLWKILSPDIRKTSCATTSDSGGLEHGERGRGLGGRIGFQQRCQRKKHHPTNFFVATNHRLQCRSHCILNCVASVAMIGAVNYLSATSNIFDLSNGVSFRASSSCFIEKRFVNISFEHGTSSEGLLRASHLCTTEQSLLQVRVFSDLLFSVHQIFKCDFFLMNRGTDADAR</sequence>
<dbReference type="AlphaFoldDB" id="A0A0M3I0K9"/>
<reference evidence="3" key="1">
    <citation type="submission" date="2017-02" db="UniProtKB">
        <authorList>
            <consortium name="WormBaseParasite"/>
        </authorList>
    </citation>
    <scope>IDENTIFICATION</scope>
</reference>
<evidence type="ECO:0000313" key="3">
    <source>
        <dbReference type="WBParaSite" id="ALUE_0000968001-mRNA-1"/>
    </source>
</evidence>
<dbReference type="WBParaSite" id="ALUE_0000968001-mRNA-1">
    <property type="protein sequence ID" value="ALUE_0000968001-mRNA-1"/>
    <property type="gene ID" value="ALUE_0000968001"/>
</dbReference>